<dbReference type="GO" id="GO:0015562">
    <property type="term" value="F:efflux transmembrane transporter activity"/>
    <property type="evidence" value="ECO:0007669"/>
    <property type="project" value="TreeGrafter"/>
</dbReference>
<evidence type="ECO:0000313" key="6">
    <source>
        <dbReference type="EMBL" id="EFY04153.1"/>
    </source>
</evidence>
<keyword evidence="2" id="KW-0472">Membrane</keyword>
<keyword evidence="2" id="KW-0812">Transmembrane</keyword>
<evidence type="ECO:0000259" key="5">
    <source>
        <dbReference type="Pfam" id="PF25989"/>
    </source>
</evidence>
<dbReference type="InterPro" id="IPR058637">
    <property type="entry name" value="YknX-like_C"/>
</dbReference>
<dbReference type="GO" id="GO:1990281">
    <property type="term" value="C:efflux pump complex"/>
    <property type="evidence" value="ECO:0007669"/>
    <property type="project" value="TreeGrafter"/>
</dbReference>
<dbReference type="AlphaFoldDB" id="E8LG34"/>
<dbReference type="EMBL" id="AEVN01000100">
    <property type="protein sequence ID" value="EFY04153.1"/>
    <property type="molecule type" value="Genomic_DNA"/>
</dbReference>
<dbReference type="Gene3D" id="2.40.420.20">
    <property type="match status" value="1"/>
</dbReference>
<dbReference type="Proteomes" id="UP000004923">
    <property type="component" value="Unassembled WGS sequence"/>
</dbReference>
<accession>E8LG34</accession>
<organism evidence="6 7">
    <name type="scientific">Phascolarctobacterium succinatutens YIT 12067</name>
    <dbReference type="NCBI Taxonomy" id="626939"/>
    <lineage>
        <taxon>Bacteria</taxon>
        <taxon>Bacillati</taxon>
        <taxon>Bacillota</taxon>
        <taxon>Negativicutes</taxon>
        <taxon>Acidaminococcales</taxon>
        <taxon>Acidaminococcaceae</taxon>
        <taxon>Phascolarctobacterium</taxon>
    </lineage>
</organism>
<proteinExistence type="inferred from homology"/>
<dbReference type="PANTHER" id="PTHR30469:SF38">
    <property type="entry name" value="HLYD FAMILY SECRETION PROTEIN"/>
    <property type="match status" value="1"/>
</dbReference>
<keyword evidence="7" id="KW-1185">Reference proteome</keyword>
<dbReference type="eggNOG" id="COG0845">
    <property type="taxonomic scope" value="Bacteria"/>
</dbReference>
<feature type="domain" description="CusB-like beta-barrel" evidence="3">
    <location>
        <begin position="229"/>
        <end position="299"/>
    </location>
</feature>
<dbReference type="InterPro" id="IPR058792">
    <property type="entry name" value="Beta-barrel_RND_2"/>
</dbReference>
<feature type="domain" description="CzcB-like barrel-sandwich hybrid" evidence="4">
    <location>
        <begin position="81"/>
        <end position="221"/>
    </location>
</feature>
<evidence type="ECO:0000259" key="3">
    <source>
        <dbReference type="Pfam" id="PF25954"/>
    </source>
</evidence>
<dbReference type="Pfam" id="PF25954">
    <property type="entry name" value="Beta-barrel_RND_2"/>
    <property type="match status" value="1"/>
</dbReference>
<evidence type="ECO:0000256" key="2">
    <source>
        <dbReference type="SAM" id="Phobius"/>
    </source>
</evidence>
<gene>
    <name evidence="6" type="ORF">HMPREF9443_01832</name>
</gene>
<dbReference type="InterPro" id="IPR006143">
    <property type="entry name" value="RND_pump_MFP"/>
</dbReference>
<dbReference type="Gene3D" id="2.40.50.100">
    <property type="match status" value="1"/>
</dbReference>
<dbReference type="Pfam" id="PF25989">
    <property type="entry name" value="YknX_C"/>
    <property type="match status" value="1"/>
</dbReference>
<comment type="similarity">
    <text evidence="1">Belongs to the membrane fusion protein (MFP) (TC 8.A.1) family.</text>
</comment>
<dbReference type="PANTHER" id="PTHR30469">
    <property type="entry name" value="MULTIDRUG RESISTANCE PROTEIN MDTA"/>
    <property type="match status" value="1"/>
</dbReference>
<comment type="caution">
    <text evidence="6">The sequence shown here is derived from an EMBL/GenBank/DDBJ whole genome shotgun (WGS) entry which is preliminary data.</text>
</comment>
<dbReference type="NCBIfam" id="TIGR01730">
    <property type="entry name" value="RND_mfp"/>
    <property type="match status" value="1"/>
</dbReference>
<evidence type="ECO:0000313" key="7">
    <source>
        <dbReference type="Proteomes" id="UP000004923"/>
    </source>
</evidence>
<feature type="domain" description="YknX-like C-terminal permuted SH3-like" evidence="5">
    <location>
        <begin position="305"/>
        <end position="373"/>
    </location>
</feature>
<sequence length="379" mass="40901">MVQGGKKVNLQNRKVKIAFGLMLAVCVIIGYRIYSNIQADKARAARLSQVRNVAVVTAHPIRQTIVPSLSFSGSLDPEWQAEVAAKVDGRLEKVYVREGDRVSRGQVLAILEQADTDANLLSAKGSFLDAQTSLHKAETDLQRYEKLYATGAVSQQVVDDYRFARDNAAAKLEAARGSLRAMESKSEGTVLTAPADGIISKRYYQEGYYAKAGTPIFAVADISMLKTTIHIPEGQIAGVHVGNEASITLPAYPGKKLIGKITRIAPVADLPAHTFAAEVSVDNSEGLLAGVYANVTLTASPKADVLTIPVQAIVMRDDQQTVFVVDDKGVVQRRVLNVGYTNDKLAEIVSGLDEKDTIVTEGHNKLREGSKIDLKKAGK</sequence>
<protein>
    <submittedName>
        <fullName evidence="6">Efflux transporter, RND family, MFP subunit</fullName>
    </submittedName>
</protein>
<dbReference type="OrthoDB" id="1633529at2"/>
<name>E8LG34_9FIRM</name>
<evidence type="ECO:0000256" key="1">
    <source>
        <dbReference type="ARBA" id="ARBA00009477"/>
    </source>
</evidence>
<dbReference type="Gene3D" id="1.10.287.470">
    <property type="entry name" value="Helix hairpin bin"/>
    <property type="match status" value="1"/>
</dbReference>
<dbReference type="Gene3D" id="2.40.30.170">
    <property type="match status" value="1"/>
</dbReference>
<dbReference type="SUPFAM" id="SSF111369">
    <property type="entry name" value="HlyD-like secretion proteins"/>
    <property type="match status" value="1"/>
</dbReference>
<evidence type="ECO:0000259" key="4">
    <source>
        <dbReference type="Pfam" id="PF25973"/>
    </source>
</evidence>
<feature type="transmembrane region" description="Helical" evidence="2">
    <location>
        <begin position="15"/>
        <end position="34"/>
    </location>
</feature>
<dbReference type="InterPro" id="IPR058647">
    <property type="entry name" value="BSH_CzcB-like"/>
</dbReference>
<dbReference type="HOGENOM" id="CLU_018816_1_3_9"/>
<dbReference type="Pfam" id="PF25973">
    <property type="entry name" value="BSH_CzcB"/>
    <property type="match status" value="1"/>
</dbReference>
<keyword evidence="2" id="KW-1133">Transmembrane helix</keyword>
<reference evidence="6 7" key="1">
    <citation type="submission" date="2011-01" db="EMBL/GenBank/DDBJ databases">
        <authorList>
            <person name="Weinstock G."/>
            <person name="Sodergren E."/>
            <person name="Clifton S."/>
            <person name="Fulton L."/>
            <person name="Fulton B."/>
            <person name="Courtney L."/>
            <person name="Fronick C."/>
            <person name="Harrison M."/>
            <person name="Strong C."/>
            <person name="Farmer C."/>
            <person name="Delahaunty K."/>
            <person name="Markovic C."/>
            <person name="Hall O."/>
            <person name="Minx P."/>
            <person name="Tomlinson C."/>
            <person name="Mitreva M."/>
            <person name="Hou S."/>
            <person name="Chen J."/>
            <person name="Wollam A."/>
            <person name="Pepin K.H."/>
            <person name="Johnson M."/>
            <person name="Bhonagiri V."/>
            <person name="Zhang X."/>
            <person name="Suruliraj S."/>
            <person name="Warren W."/>
            <person name="Chinwalla A."/>
            <person name="Mardis E.R."/>
            <person name="Wilson R.K."/>
        </authorList>
    </citation>
    <scope>NUCLEOTIDE SEQUENCE [LARGE SCALE GENOMIC DNA]</scope>
    <source>
        <strain evidence="6 7">YIT 12067</strain>
    </source>
</reference>